<comment type="caution">
    <text evidence="1">The sequence shown here is derived from an EMBL/GenBank/DDBJ whole genome shotgun (WGS) entry which is preliminary data.</text>
</comment>
<sequence>MYKAFKLDLSPAQAKKVLARKTIRLSADQLDSGHEHMFHPENYKKLMRAKKANKGLTLALAHGEVAATYHSGLSGSGFWGNVWSGIKRGARFLRPSSNRVPLVPCHTTSKPIGQSPMRSRVLVP</sequence>
<evidence type="ECO:0000313" key="2">
    <source>
        <dbReference type="Proteomes" id="UP001165121"/>
    </source>
</evidence>
<protein>
    <submittedName>
        <fullName evidence="1">Unnamed protein product</fullName>
    </submittedName>
</protein>
<dbReference type="AlphaFoldDB" id="A0A9W6YGA4"/>
<proteinExistence type="predicted"/>
<evidence type="ECO:0000313" key="1">
    <source>
        <dbReference type="EMBL" id="GMF68075.1"/>
    </source>
</evidence>
<name>A0A9W6YGA4_9STRA</name>
<accession>A0A9W6YGA4</accession>
<dbReference type="EMBL" id="BSXT01008902">
    <property type="protein sequence ID" value="GMF68075.1"/>
    <property type="molecule type" value="Genomic_DNA"/>
</dbReference>
<gene>
    <name evidence="1" type="ORF">Pfra01_002842500</name>
</gene>
<dbReference type="OrthoDB" id="121525at2759"/>
<organism evidence="1 2">
    <name type="scientific">Phytophthora fragariaefolia</name>
    <dbReference type="NCBI Taxonomy" id="1490495"/>
    <lineage>
        <taxon>Eukaryota</taxon>
        <taxon>Sar</taxon>
        <taxon>Stramenopiles</taxon>
        <taxon>Oomycota</taxon>
        <taxon>Peronosporomycetes</taxon>
        <taxon>Peronosporales</taxon>
        <taxon>Peronosporaceae</taxon>
        <taxon>Phytophthora</taxon>
    </lineage>
</organism>
<keyword evidence="2" id="KW-1185">Reference proteome</keyword>
<reference evidence="1" key="1">
    <citation type="submission" date="2023-04" db="EMBL/GenBank/DDBJ databases">
        <title>Phytophthora fragariaefolia NBRC 109709.</title>
        <authorList>
            <person name="Ichikawa N."/>
            <person name="Sato H."/>
            <person name="Tonouchi N."/>
        </authorList>
    </citation>
    <scope>NUCLEOTIDE SEQUENCE</scope>
    <source>
        <strain evidence="1">NBRC 109709</strain>
    </source>
</reference>
<dbReference type="Proteomes" id="UP001165121">
    <property type="component" value="Unassembled WGS sequence"/>
</dbReference>